<sequence length="174" mass="20321">MFCMVRGLQIYAKQAIQATKYIGQSFMVTLDHMDHLPITIQYPYRKLASLERFRGRIHFEFQKCIACEVCIHVCPITLPVVDWKFETNIRKKQLKSYSIDFEVYIFCRNCIEYCTTNGLSTTEKYELSTHEHNGLNHDQIGLGCFSTPLIEDSTVRAISRLTQLSREILDGYYD</sequence>
<protein>
    <submittedName>
        <fullName evidence="1">Uncharacterized protein</fullName>
    </submittedName>
</protein>
<name>A0ACC2BGB0_DIPCM</name>
<evidence type="ECO:0000313" key="1">
    <source>
        <dbReference type="EMBL" id="KAJ7528775.1"/>
    </source>
</evidence>
<keyword evidence="2" id="KW-1185">Reference proteome</keyword>
<organism evidence="1 2">
    <name type="scientific">Diphasiastrum complanatum</name>
    <name type="common">Issler's clubmoss</name>
    <name type="synonym">Lycopodium complanatum</name>
    <dbReference type="NCBI Taxonomy" id="34168"/>
    <lineage>
        <taxon>Eukaryota</taxon>
        <taxon>Viridiplantae</taxon>
        <taxon>Streptophyta</taxon>
        <taxon>Embryophyta</taxon>
        <taxon>Tracheophyta</taxon>
        <taxon>Lycopodiopsida</taxon>
        <taxon>Lycopodiales</taxon>
        <taxon>Lycopodiaceae</taxon>
        <taxon>Lycopodioideae</taxon>
        <taxon>Diphasiastrum</taxon>
    </lineage>
</organism>
<dbReference type="Proteomes" id="UP001162992">
    <property type="component" value="Chromosome 15"/>
</dbReference>
<reference evidence="2" key="1">
    <citation type="journal article" date="2024" name="Proc. Natl. Acad. Sci. U.S.A.">
        <title>Extraordinary preservation of gene collinearity over three hundred million years revealed in homosporous lycophytes.</title>
        <authorList>
            <person name="Li C."/>
            <person name="Wickell D."/>
            <person name="Kuo L.Y."/>
            <person name="Chen X."/>
            <person name="Nie B."/>
            <person name="Liao X."/>
            <person name="Peng D."/>
            <person name="Ji J."/>
            <person name="Jenkins J."/>
            <person name="Williams M."/>
            <person name="Shu S."/>
            <person name="Plott C."/>
            <person name="Barry K."/>
            <person name="Rajasekar S."/>
            <person name="Grimwood J."/>
            <person name="Han X."/>
            <person name="Sun S."/>
            <person name="Hou Z."/>
            <person name="He W."/>
            <person name="Dai G."/>
            <person name="Sun C."/>
            <person name="Schmutz J."/>
            <person name="Leebens-Mack J.H."/>
            <person name="Li F.W."/>
            <person name="Wang L."/>
        </authorList>
    </citation>
    <scope>NUCLEOTIDE SEQUENCE [LARGE SCALE GENOMIC DNA]</scope>
    <source>
        <strain evidence="2">cv. PW_Plant_1</strain>
    </source>
</reference>
<accession>A0ACC2BGB0</accession>
<gene>
    <name evidence="1" type="ORF">O6H91_15G019200</name>
</gene>
<comment type="caution">
    <text evidence="1">The sequence shown here is derived from an EMBL/GenBank/DDBJ whole genome shotgun (WGS) entry which is preliminary data.</text>
</comment>
<proteinExistence type="predicted"/>
<dbReference type="EMBL" id="CM055106">
    <property type="protein sequence ID" value="KAJ7528775.1"/>
    <property type="molecule type" value="Genomic_DNA"/>
</dbReference>
<evidence type="ECO:0000313" key="2">
    <source>
        <dbReference type="Proteomes" id="UP001162992"/>
    </source>
</evidence>